<accession>A0A158L2V1</accession>
<keyword evidence="2" id="KW-1185">Reference proteome</keyword>
<comment type="caution">
    <text evidence="1">The sequence shown here is derived from an EMBL/GenBank/DDBJ whole genome shotgun (WGS) entry which is preliminary data.</text>
</comment>
<proteinExistence type="predicted"/>
<name>A0A158L2V1_9BURK</name>
<dbReference type="AlphaFoldDB" id="A0A158L2V1"/>
<evidence type="ECO:0000313" key="1">
    <source>
        <dbReference type="EMBL" id="SAL87672.1"/>
    </source>
</evidence>
<dbReference type="EMBL" id="FCOL02000365">
    <property type="protein sequence ID" value="SAL87672.1"/>
    <property type="molecule type" value="Genomic_DNA"/>
</dbReference>
<evidence type="ECO:0000313" key="2">
    <source>
        <dbReference type="Proteomes" id="UP000054925"/>
    </source>
</evidence>
<protein>
    <submittedName>
        <fullName evidence="1">Uncharacterized protein</fullName>
    </submittedName>
</protein>
<organism evidence="1 2">
    <name type="scientific">Caballeronia terrestris</name>
    <dbReference type="NCBI Taxonomy" id="1226301"/>
    <lineage>
        <taxon>Bacteria</taxon>
        <taxon>Pseudomonadati</taxon>
        <taxon>Pseudomonadota</taxon>
        <taxon>Betaproteobacteria</taxon>
        <taxon>Burkholderiales</taxon>
        <taxon>Burkholderiaceae</taxon>
        <taxon>Caballeronia</taxon>
    </lineage>
</organism>
<gene>
    <name evidence="1" type="ORF">AWB67_07455</name>
</gene>
<dbReference type="Proteomes" id="UP000054925">
    <property type="component" value="Unassembled WGS sequence"/>
</dbReference>
<sequence>MLTMPMFEAVGELPVGFHAHRWNLCNTLRDEYPVPKSVHRDAHPKRADLIESLKRRSCVVEQGGFGDHEFETLRG</sequence>
<reference evidence="1" key="1">
    <citation type="submission" date="2016-01" db="EMBL/GenBank/DDBJ databases">
        <authorList>
            <person name="Peeters C."/>
        </authorList>
    </citation>
    <scope>NUCLEOTIDE SEQUENCE [LARGE SCALE GENOMIC DNA]</scope>
    <source>
        <strain evidence="1">LMG 22937</strain>
    </source>
</reference>